<organism evidence="1 2">
    <name type="scientific">Caballeronia sordidicola</name>
    <name type="common">Burkholderia sordidicola</name>
    <dbReference type="NCBI Taxonomy" id="196367"/>
    <lineage>
        <taxon>Bacteria</taxon>
        <taxon>Pseudomonadati</taxon>
        <taxon>Pseudomonadota</taxon>
        <taxon>Betaproteobacteria</taxon>
        <taxon>Burkholderiales</taxon>
        <taxon>Burkholderiaceae</taxon>
        <taxon>Caballeronia</taxon>
    </lineage>
</organism>
<evidence type="ECO:0000313" key="2">
    <source>
        <dbReference type="Proteomes" id="UP000195221"/>
    </source>
</evidence>
<comment type="caution">
    <text evidence="1">The sequence shown here is derived from an EMBL/GenBank/DDBJ whole genome shotgun (WGS) entry which is preliminary data.</text>
</comment>
<protein>
    <submittedName>
        <fullName evidence="1">Methyltransferase type 11</fullName>
    </submittedName>
</protein>
<dbReference type="InterPro" id="IPR027555">
    <property type="entry name" value="Mo5U34_MeTrfas-like"/>
</dbReference>
<dbReference type="GO" id="GO:0032259">
    <property type="term" value="P:methylation"/>
    <property type="evidence" value="ECO:0007669"/>
    <property type="project" value="UniProtKB-KW"/>
</dbReference>
<dbReference type="Gene3D" id="3.40.50.150">
    <property type="entry name" value="Vaccinia Virus protein VP39"/>
    <property type="match status" value="1"/>
</dbReference>
<keyword evidence="1" id="KW-0808">Transferase</keyword>
<keyword evidence="1" id="KW-0489">Methyltransferase</keyword>
<name>A0A242N7C4_CABSO</name>
<proteinExistence type="predicted"/>
<evidence type="ECO:0000313" key="1">
    <source>
        <dbReference type="EMBL" id="OTP79503.1"/>
    </source>
</evidence>
<dbReference type="Proteomes" id="UP000195221">
    <property type="component" value="Unassembled WGS sequence"/>
</dbReference>
<dbReference type="SUPFAM" id="SSF53335">
    <property type="entry name" value="S-adenosyl-L-methionine-dependent methyltransferases"/>
    <property type="match status" value="1"/>
</dbReference>
<dbReference type="RefSeq" id="WP_075357950.1">
    <property type="nucleotide sequence ID" value="NZ_MSRG01000020.1"/>
</dbReference>
<dbReference type="AlphaFoldDB" id="A0A242N7C4"/>
<dbReference type="InterPro" id="IPR029063">
    <property type="entry name" value="SAM-dependent_MTases_sf"/>
</dbReference>
<dbReference type="EMBL" id="NBTZ01000009">
    <property type="protein sequence ID" value="OTP79503.1"/>
    <property type="molecule type" value="Genomic_DNA"/>
</dbReference>
<gene>
    <name evidence="1" type="ORF">PAMC26577_01150</name>
</gene>
<reference evidence="1 2" key="1">
    <citation type="submission" date="2017-03" db="EMBL/GenBank/DDBJ databases">
        <title>Genome analysis of strain PAMC 26577.</title>
        <authorList>
            <person name="Oh H.-M."/>
            <person name="Yang J.-A."/>
        </authorList>
    </citation>
    <scope>NUCLEOTIDE SEQUENCE [LARGE SCALE GENOMIC DNA]</scope>
    <source>
        <strain evidence="1 2">PAMC 26577</strain>
    </source>
</reference>
<dbReference type="CDD" id="cd02440">
    <property type="entry name" value="AdoMet_MTases"/>
    <property type="match status" value="1"/>
</dbReference>
<dbReference type="GO" id="GO:0008168">
    <property type="term" value="F:methyltransferase activity"/>
    <property type="evidence" value="ECO:0007669"/>
    <property type="project" value="UniProtKB-KW"/>
</dbReference>
<dbReference type="Pfam" id="PF08003">
    <property type="entry name" value="Methyltransf_9"/>
    <property type="match status" value="1"/>
</dbReference>
<accession>A0A242N7C4</accession>
<sequence>MSNKKLDFSEMSRAELLDLAKTYSWVHVIDLGDGYKTPGQWGRGNPQISKAFDAIDFRGKRVLDIGCWDGQWAFEAEERGASEVVATDLISQRDFTSDRTFELAAALRGSKARYIPDLSVYNIESLKEKFDVVLYMGIYYHLKDPVRAFTAMRRVMNTGAKILVEGAVIVQAGCFAKFYYQNQFCGENSNWWVPTPDCLRQWVECSFLETTWEGEIWGLGDNQRSCLVAQAVKRRDPLYLRAPEELEEFNK</sequence>